<dbReference type="Gene3D" id="3.30.40.10">
    <property type="entry name" value="Zinc/RING finger domain, C3HC4 (zinc finger)"/>
    <property type="match status" value="1"/>
</dbReference>
<feature type="domain" description="RING-type" evidence="11">
    <location>
        <begin position="125"/>
        <end position="167"/>
    </location>
</feature>
<evidence type="ECO:0000256" key="10">
    <source>
        <dbReference type="SAM" id="Phobius"/>
    </source>
</evidence>
<comment type="caution">
    <text evidence="12">The sequence shown here is derived from an EMBL/GenBank/DDBJ whole genome shotgun (WGS) entry which is preliminary data.</text>
</comment>
<proteinExistence type="inferred from homology"/>
<feature type="transmembrane region" description="Helical" evidence="10">
    <location>
        <begin position="50"/>
        <end position="71"/>
    </location>
</feature>
<keyword evidence="5" id="KW-0862">Zinc</keyword>
<dbReference type="GO" id="GO:0016740">
    <property type="term" value="F:transferase activity"/>
    <property type="evidence" value="ECO:0007669"/>
    <property type="project" value="UniProtKB-KW"/>
</dbReference>
<evidence type="ECO:0000256" key="6">
    <source>
        <dbReference type="ARBA" id="ARBA00022989"/>
    </source>
</evidence>
<evidence type="ECO:0000256" key="9">
    <source>
        <dbReference type="PROSITE-ProRule" id="PRU00175"/>
    </source>
</evidence>
<keyword evidence="4" id="KW-0479">Metal-binding</keyword>
<keyword evidence="3 10" id="KW-0812">Transmembrane</keyword>
<evidence type="ECO:0000313" key="12">
    <source>
        <dbReference type="EMBL" id="KAF8405872.1"/>
    </source>
</evidence>
<name>A0A835DMS5_TETSI</name>
<evidence type="ECO:0000256" key="8">
    <source>
        <dbReference type="ARBA" id="ARBA00024209"/>
    </source>
</evidence>
<evidence type="ECO:0000259" key="11">
    <source>
        <dbReference type="PROSITE" id="PS50089"/>
    </source>
</evidence>
<protein>
    <recommendedName>
        <fullName evidence="11">RING-type domain-containing protein</fullName>
    </recommendedName>
</protein>
<keyword evidence="9" id="KW-0863">Zinc-finger</keyword>
<dbReference type="SUPFAM" id="SSF57850">
    <property type="entry name" value="RING/U-box"/>
    <property type="match status" value="1"/>
</dbReference>
<keyword evidence="2" id="KW-0808">Transferase</keyword>
<reference evidence="12 13" key="1">
    <citation type="submission" date="2020-04" db="EMBL/GenBank/DDBJ databases">
        <title>Plant Genome Project.</title>
        <authorList>
            <person name="Zhang R.-G."/>
        </authorList>
    </citation>
    <scope>NUCLEOTIDE SEQUENCE [LARGE SCALE GENOMIC DNA]</scope>
    <source>
        <strain evidence="12">YNK0</strain>
        <tissue evidence="12">Leaf</tissue>
    </source>
</reference>
<dbReference type="InterPro" id="IPR013083">
    <property type="entry name" value="Znf_RING/FYVE/PHD"/>
</dbReference>
<dbReference type="GO" id="GO:0016567">
    <property type="term" value="P:protein ubiquitination"/>
    <property type="evidence" value="ECO:0007669"/>
    <property type="project" value="UniProtKB-UniPathway"/>
</dbReference>
<keyword evidence="7 10" id="KW-0472">Membrane</keyword>
<accession>A0A835DMS5</accession>
<dbReference type="OrthoDB" id="8062037at2759"/>
<dbReference type="PANTHER" id="PTHR46905:SF7">
    <property type="entry name" value="RING-H2 FINGER PROTEIN ATL78"/>
    <property type="match status" value="1"/>
</dbReference>
<comment type="subcellular location">
    <subcellularLocation>
        <location evidence="1">Membrane</location>
        <topology evidence="1">Single-pass membrane protein</topology>
    </subcellularLocation>
</comment>
<keyword evidence="13" id="KW-1185">Reference proteome</keyword>
<evidence type="ECO:0000256" key="4">
    <source>
        <dbReference type="ARBA" id="ARBA00022723"/>
    </source>
</evidence>
<dbReference type="GO" id="GO:0016020">
    <property type="term" value="C:membrane"/>
    <property type="evidence" value="ECO:0007669"/>
    <property type="project" value="UniProtKB-SubCell"/>
</dbReference>
<dbReference type="SMART" id="SM00184">
    <property type="entry name" value="RING"/>
    <property type="match status" value="1"/>
</dbReference>
<dbReference type="Pfam" id="PF13639">
    <property type="entry name" value="zf-RING_2"/>
    <property type="match status" value="1"/>
</dbReference>
<evidence type="ECO:0000256" key="7">
    <source>
        <dbReference type="ARBA" id="ARBA00023136"/>
    </source>
</evidence>
<dbReference type="UniPathway" id="UPA00143"/>
<evidence type="ECO:0000256" key="1">
    <source>
        <dbReference type="ARBA" id="ARBA00004167"/>
    </source>
</evidence>
<gene>
    <name evidence="12" type="ORF">HHK36_007950</name>
</gene>
<dbReference type="CDD" id="cd16461">
    <property type="entry name" value="RING-H2_EL5-like"/>
    <property type="match status" value="1"/>
</dbReference>
<dbReference type="InterPro" id="IPR044602">
    <property type="entry name" value="ATL10/ATL72-79-like"/>
</dbReference>
<dbReference type="Proteomes" id="UP000655225">
    <property type="component" value="Unassembled WGS sequence"/>
</dbReference>
<evidence type="ECO:0000313" key="13">
    <source>
        <dbReference type="Proteomes" id="UP000655225"/>
    </source>
</evidence>
<sequence>MLQNFLGNAHARRLLLHTPLYQSADTAAPRVNDHDSSEIIIGERSFDTNIVMIISVILCALICALVLNSIIRCLIRCSTRVGTESESGTNLTKIANTRLKREALKNFPTLTYYSGSKVPCLDTECVICLSEFAPGERIRILPKCNHGFHVQCIDKWLTAHFSCPTCRNCLLKTCQKITGSDRVSSSEPPPLLLPERTVPLEPEDLEPNYWSNC</sequence>
<dbReference type="PROSITE" id="PS50089">
    <property type="entry name" value="ZF_RING_2"/>
    <property type="match status" value="1"/>
</dbReference>
<dbReference type="EMBL" id="JABCRI010000005">
    <property type="protein sequence ID" value="KAF8405872.1"/>
    <property type="molecule type" value="Genomic_DNA"/>
</dbReference>
<dbReference type="PANTHER" id="PTHR46905">
    <property type="entry name" value="RING-H2 FINGER PROTEIN ATL78"/>
    <property type="match status" value="1"/>
</dbReference>
<keyword evidence="6 10" id="KW-1133">Transmembrane helix</keyword>
<evidence type="ECO:0000256" key="5">
    <source>
        <dbReference type="ARBA" id="ARBA00022833"/>
    </source>
</evidence>
<evidence type="ECO:0000256" key="3">
    <source>
        <dbReference type="ARBA" id="ARBA00022692"/>
    </source>
</evidence>
<organism evidence="12 13">
    <name type="scientific">Tetracentron sinense</name>
    <name type="common">Spur-leaf</name>
    <dbReference type="NCBI Taxonomy" id="13715"/>
    <lineage>
        <taxon>Eukaryota</taxon>
        <taxon>Viridiplantae</taxon>
        <taxon>Streptophyta</taxon>
        <taxon>Embryophyta</taxon>
        <taxon>Tracheophyta</taxon>
        <taxon>Spermatophyta</taxon>
        <taxon>Magnoliopsida</taxon>
        <taxon>Trochodendrales</taxon>
        <taxon>Trochodendraceae</taxon>
        <taxon>Tetracentron</taxon>
    </lineage>
</organism>
<dbReference type="InterPro" id="IPR001841">
    <property type="entry name" value="Znf_RING"/>
</dbReference>
<comment type="similarity">
    <text evidence="8">Belongs to the RING-type zinc finger family. ATL subfamily.</text>
</comment>
<dbReference type="GO" id="GO:0008270">
    <property type="term" value="F:zinc ion binding"/>
    <property type="evidence" value="ECO:0007669"/>
    <property type="project" value="UniProtKB-KW"/>
</dbReference>
<dbReference type="OMA" id="LLSMCNH"/>
<dbReference type="AlphaFoldDB" id="A0A835DMS5"/>
<evidence type="ECO:0000256" key="2">
    <source>
        <dbReference type="ARBA" id="ARBA00022679"/>
    </source>
</evidence>